<accession>A0A1Q2CIW7</accession>
<dbReference type="Pfam" id="PF04542">
    <property type="entry name" value="Sigma70_r2"/>
    <property type="match status" value="1"/>
</dbReference>
<dbReference type="STRING" id="1610493.RPIT_06475"/>
<evidence type="ECO:0000313" key="5">
    <source>
        <dbReference type="EMBL" id="AQP46057.1"/>
    </source>
</evidence>
<dbReference type="GO" id="GO:0006352">
    <property type="term" value="P:DNA-templated transcription initiation"/>
    <property type="evidence" value="ECO:0007669"/>
    <property type="project" value="InterPro"/>
</dbReference>
<keyword evidence="1" id="KW-0805">Transcription regulation</keyword>
<evidence type="ECO:0000256" key="3">
    <source>
        <dbReference type="ARBA" id="ARBA00023125"/>
    </source>
</evidence>
<dbReference type="PANTHER" id="PTHR43133:SF8">
    <property type="entry name" value="RNA POLYMERASE SIGMA FACTOR HI_1459-RELATED"/>
    <property type="match status" value="1"/>
</dbReference>
<dbReference type="NCBIfam" id="TIGR02937">
    <property type="entry name" value="sigma70-ECF"/>
    <property type="match status" value="1"/>
</dbReference>
<keyword evidence="6" id="KW-1185">Reference proteome</keyword>
<protein>
    <submittedName>
        <fullName evidence="5">Uncharacterized protein</fullName>
    </submittedName>
</protein>
<keyword evidence="4" id="KW-0804">Transcription</keyword>
<evidence type="ECO:0000256" key="4">
    <source>
        <dbReference type="ARBA" id="ARBA00023163"/>
    </source>
</evidence>
<dbReference type="Gene3D" id="1.10.1740.10">
    <property type="match status" value="1"/>
</dbReference>
<sequence>MSAPATSSLSGQAAAAFAAYRSGETGRMSELVSLLTPALWAVARSAGLDSAKAEDVVQSAWEALVRKADTIDDPQAVFAWLLTTTRRAAWRAAGARREEPLVEDSPAPTPTPETIVLDEDRGLRLWRHVKALSPRCQALIRVIAFAPTPDYAAISAALGMPVGSIGPTRGRCLAALRAALADDPAWSLS</sequence>
<dbReference type="InterPro" id="IPR014284">
    <property type="entry name" value="RNA_pol_sigma-70_dom"/>
</dbReference>
<dbReference type="RefSeq" id="WP_077344240.1">
    <property type="nucleotide sequence ID" value="NZ_CP019605.1"/>
</dbReference>
<dbReference type="InterPro" id="IPR039425">
    <property type="entry name" value="RNA_pol_sigma-70-like"/>
</dbReference>
<evidence type="ECO:0000313" key="6">
    <source>
        <dbReference type="Proteomes" id="UP000188324"/>
    </source>
</evidence>
<dbReference type="PANTHER" id="PTHR43133">
    <property type="entry name" value="RNA POLYMERASE ECF-TYPE SIGMA FACTO"/>
    <property type="match status" value="1"/>
</dbReference>
<dbReference type="GO" id="GO:0016987">
    <property type="term" value="F:sigma factor activity"/>
    <property type="evidence" value="ECO:0007669"/>
    <property type="project" value="UniProtKB-KW"/>
</dbReference>
<dbReference type="Proteomes" id="UP000188324">
    <property type="component" value="Chromosome"/>
</dbReference>
<reference evidence="5 6" key="1">
    <citation type="journal article" date="2016" name="Int. J. Syst. Evol. Microbiol.">
        <title>Tessaracoccus flavus sp. nov., isolated from the drainage system of a lindane-producing factory.</title>
        <authorList>
            <person name="Kumari R."/>
            <person name="Singh P."/>
            <person name="Schumann P."/>
            <person name="Lal R."/>
        </authorList>
    </citation>
    <scope>NUCLEOTIDE SEQUENCE [LARGE SCALE GENOMIC DNA]</scope>
    <source>
        <strain evidence="5 6">RP1T</strain>
    </source>
</reference>
<keyword evidence="3" id="KW-0238">DNA-binding</keyword>
<dbReference type="InterPro" id="IPR007627">
    <property type="entry name" value="RNA_pol_sigma70_r2"/>
</dbReference>
<dbReference type="AlphaFoldDB" id="A0A1Q2CIW7"/>
<dbReference type="InterPro" id="IPR013325">
    <property type="entry name" value="RNA_pol_sigma_r2"/>
</dbReference>
<name>A0A1Q2CIW7_9ACTN</name>
<dbReference type="EMBL" id="CP019605">
    <property type="protein sequence ID" value="AQP46057.1"/>
    <property type="molecule type" value="Genomic_DNA"/>
</dbReference>
<dbReference type="KEGG" id="tfl:RPIT_06475"/>
<evidence type="ECO:0000256" key="2">
    <source>
        <dbReference type="ARBA" id="ARBA00023082"/>
    </source>
</evidence>
<dbReference type="Gene3D" id="1.10.10.10">
    <property type="entry name" value="Winged helix-like DNA-binding domain superfamily/Winged helix DNA-binding domain"/>
    <property type="match status" value="1"/>
</dbReference>
<keyword evidence="2" id="KW-0731">Sigma factor</keyword>
<dbReference type="GO" id="GO:0003677">
    <property type="term" value="F:DNA binding"/>
    <property type="evidence" value="ECO:0007669"/>
    <property type="project" value="UniProtKB-KW"/>
</dbReference>
<dbReference type="InterPro" id="IPR036388">
    <property type="entry name" value="WH-like_DNA-bd_sf"/>
</dbReference>
<organism evidence="5 6">
    <name type="scientific">Tessaracoccus flavus</name>
    <dbReference type="NCBI Taxonomy" id="1610493"/>
    <lineage>
        <taxon>Bacteria</taxon>
        <taxon>Bacillati</taxon>
        <taxon>Actinomycetota</taxon>
        <taxon>Actinomycetes</taxon>
        <taxon>Propionibacteriales</taxon>
        <taxon>Propionibacteriaceae</taxon>
        <taxon>Tessaracoccus</taxon>
    </lineage>
</organism>
<dbReference type="SUPFAM" id="SSF88946">
    <property type="entry name" value="Sigma2 domain of RNA polymerase sigma factors"/>
    <property type="match status" value="1"/>
</dbReference>
<evidence type="ECO:0000256" key="1">
    <source>
        <dbReference type="ARBA" id="ARBA00023015"/>
    </source>
</evidence>
<dbReference type="OrthoDB" id="265863at2"/>
<proteinExistence type="predicted"/>
<gene>
    <name evidence="5" type="ORF">RPIT_06475</name>
</gene>